<feature type="non-terminal residue" evidence="2">
    <location>
        <position position="96"/>
    </location>
</feature>
<evidence type="ECO:0000313" key="3">
    <source>
        <dbReference type="Proteomes" id="UP000807159"/>
    </source>
</evidence>
<dbReference type="Proteomes" id="UP000807159">
    <property type="component" value="Chromosome 10"/>
</dbReference>
<reference evidence="2" key="1">
    <citation type="journal article" date="2021" name="J. Hered.">
        <title>Genome Assembly of Salicaceae Populus deltoides (Eastern Cottonwood) I-69 Based on Nanopore Sequencing and Hi-C Technologies.</title>
        <authorList>
            <person name="Bai S."/>
            <person name="Wu H."/>
            <person name="Zhang J."/>
            <person name="Pan Z."/>
            <person name="Zhao W."/>
            <person name="Li Z."/>
            <person name="Tong C."/>
        </authorList>
    </citation>
    <scope>NUCLEOTIDE SEQUENCE</scope>
    <source>
        <tissue evidence="2">Leaf</tissue>
    </source>
</reference>
<dbReference type="EMBL" id="JACEGQ020000010">
    <property type="protein sequence ID" value="KAH8495196.1"/>
    <property type="molecule type" value="Genomic_DNA"/>
</dbReference>
<comment type="caution">
    <text evidence="2">The sequence shown here is derived from an EMBL/GenBank/DDBJ whole genome shotgun (WGS) entry which is preliminary data.</text>
</comment>
<feature type="transmembrane region" description="Helical" evidence="1">
    <location>
        <begin position="15"/>
        <end position="36"/>
    </location>
</feature>
<protein>
    <submittedName>
        <fullName evidence="2">Uncharacterized protein</fullName>
    </submittedName>
</protein>
<proteinExistence type="predicted"/>
<evidence type="ECO:0000256" key="1">
    <source>
        <dbReference type="SAM" id="Phobius"/>
    </source>
</evidence>
<name>A0A8T2XQ33_POPDE</name>
<evidence type="ECO:0000313" key="2">
    <source>
        <dbReference type="EMBL" id="KAH8495196.1"/>
    </source>
</evidence>
<keyword evidence="1" id="KW-0472">Membrane</keyword>
<keyword evidence="1" id="KW-1133">Transmembrane helix</keyword>
<feature type="non-terminal residue" evidence="2">
    <location>
        <position position="1"/>
    </location>
</feature>
<gene>
    <name evidence="2" type="ORF">H0E87_018396</name>
</gene>
<keyword evidence="3" id="KW-1185">Reference proteome</keyword>
<accession>A0A8T2XQ33</accession>
<dbReference type="AlphaFoldDB" id="A0A8T2XQ33"/>
<organism evidence="2 3">
    <name type="scientific">Populus deltoides</name>
    <name type="common">Eastern poplar</name>
    <name type="synonym">Eastern cottonwood</name>
    <dbReference type="NCBI Taxonomy" id="3696"/>
    <lineage>
        <taxon>Eukaryota</taxon>
        <taxon>Viridiplantae</taxon>
        <taxon>Streptophyta</taxon>
        <taxon>Embryophyta</taxon>
        <taxon>Tracheophyta</taxon>
        <taxon>Spermatophyta</taxon>
        <taxon>Magnoliopsida</taxon>
        <taxon>eudicotyledons</taxon>
        <taxon>Gunneridae</taxon>
        <taxon>Pentapetalae</taxon>
        <taxon>rosids</taxon>
        <taxon>fabids</taxon>
        <taxon>Malpighiales</taxon>
        <taxon>Salicaceae</taxon>
        <taxon>Saliceae</taxon>
        <taxon>Populus</taxon>
    </lineage>
</organism>
<keyword evidence="1" id="KW-0812">Transmembrane</keyword>
<sequence>GCDVALLGLVLVTRLYVLGPLVMPLAFLYAACFAGLCPRYDMVCKGTAIMLVCRPMFAGWVPGCYWLAAKASFACYGALFGSGLVEDLSPHDWATD</sequence>